<evidence type="ECO:0000313" key="2">
    <source>
        <dbReference type="Proteomes" id="UP000462621"/>
    </source>
</evidence>
<accession>A0A7X4LJ70</accession>
<comment type="caution">
    <text evidence="1">The sequence shown here is derived from an EMBL/GenBank/DDBJ whole genome shotgun (WGS) entry which is preliminary data.</text>
</comment>
<sequence length="306" mass="35448">MYEQVEKTKENKSWAVVNSVGQKKSNGKQGFGFVDNRPKAIVQRVFSESLYNKQVNFIKQWRSFDEIKKVKPKNQYSDSQIQEIYEKGKNSFFVFDIRDLYNNRTNIDEYIHKEERSVEEESSSHSISKHLAVDDEYLRERVEKEPKVDRATRFTAKIKVEKAMQYWIKNGQRILAEYGDNLGGIFSDILELRQKHKQSMTPKDIKPVIAGSEIMLPVKNSGYIFELQKVPDPKRAGGNWSIDCKWKATTLAEYSKKAIEKSDLEFYDVREPATIFPPNGVDMKVSVSDDGQLEVTVPEDVMGTFF</sequence>
<proteinExistence type="predicted"/>
<dbReference type="RefSeq" id="WP_161154208.1">
    <property type="nucleotide sequence ID" value="NZ_WEKT01000008.1"/>
</dbReference>
<name>A0A7X4LJ70_9VIBR</name>
<protein>
    <submittedName>
        <fullName evidence="1">Uncharacterized protein</fullName>
    </submittedName>
</protein>
<reference evidence="1 2" key="1">
    <citation type="submission" date="2019-10" db="EMBL/GenBank/DDBJ databases">
        <title>Vibrio sp. nov. isolated from a shrimp pond.</title>
        <authorList>
            <person name="Gomez-Gil B."/>
            <person name="Enciso-Ibarra J."/>
            <person name="Enciso-Ibarra K."/>
            <person name="Bolan-Mejia C."/>
        </authorList>
    </citation>
    <scope>NUCLEOTIDE SEQUENCE [LARGE SCALE GENOMIC DNA]</scope>
    <source>
        <strain evidence="1 2">CAIM 722</strain>
    </source>
</reference>
<dbReference type="EMBL" id="WEKT01000008">
    <property type="protein sequence ID" value="MZI92909.1"/>
    <property type="molecule type" value="Genomic_DNA"/>
</dbReference>
<evidence type="ECO:0000313" key="1">
    <source>
        <dbReference type="EMBL" id="MZI92909.1"/>
    </source>
</evidence>
<dbReference type="AlphaFoldDB" id="A0A7X4LJ70"/>
<gene>
    <name evidence="1" type="ORF">F9817_06830</name>
</gene>
<dbReference type="Proteomes" id="UP000462621">
    <property type="component" value="Unassembled WGS sequence"/>
</dbReference>
<organism evidence="1 2">
    <name type="scientific">Vibrio eleionomae</name>
    <dbReference type="NCBI Taxonomy" id="2653505"/>
    <lineage>
        <taxon>Bacteria</taxon>
        <taxon>Pseudomonadati</taxon>
        <taxon>Pseudomonadota</taxon>
        <taxon>Gammaproteobacteria</taxon>
        <taxon>Vibrionales</taxon>
        <taxon>Vibrionaceae</taxon>
        <taxon>Vibrio</taxon>
    </lineage>
</organism>
<keyword evidence="2" id="KW-1185">Reference proteome</keyword>